<dbReference type="EMBL" id="JH712525">
    <property type="protein sequence ID" value="EFO19888.2"/>
    <property type="molecule type" value="Genomic_DNA"/>
</dbReference>
<dbReference type="GeneID" id="9946032"/>
<name>A0A1S0TTC7_LOALO</name>
<accession>A0A1S0TTC7</accession>
<evidence type="ECO:0008006" key="2">
    <source>
        <dbReference type="Google" id="ProtNLM"/>
    </source>
</evidence>
<sequence>MGQKNSINKSNKNDESISITGTETFTNECHDIKSPAVNANHRGIIRDCFDKASGITAGRIIMRVNQQRPDFKTYKDNLTPEQIDAFTNLLNDYLSAVVENIDDIEKVKELSMNYGLKHVGLRTSGFKPDFFAALADAIATECSFLSETATTNAPTNTFKAWTILVDLMFSSVRDGFYQELRRQRRHSPTHLKSLRESSTSIEQILKNSGSNLKDCMKLANYRSENDHHTNKDQAITARKISLSKPFSTTSIEEQEIGMNRRTSYEMTITTTISKPLFRKSNSTNSFLKPLPVSSSGTMDDNCRKTQMKHGKYIMRSRTPIIDPTTGPCFKSPTTATNCEVNKCQNSKQLSSQSSLPSLPKPFNPNKIIDDFMNDRYKV</sequence>
<organism evidence="1">
    <name type="scientific">Loa loa</name>
    <name type="common">Eye worm</name>
    <name type="synonym">Filaria loa</name>
    <dbReference type="NCBI Taxonomy" id="7209"/>
    <lineage>
        <taxon>Eukaryota</taxon>
        <taxon>Metazoa</taxon>
        <taxon>Ecdysozoa</taxon>
        <taxon>Nematoda</taxon>
        <taxon>Chromadorea</taxon>
        <taxon>Rhabditida</taxon>
        <taxon>Spirurina</taxon>
        <taxon>Spiruromorpha</taxon>
        <taxon>Filarioidea</taxon>
        <taxon>Onchocercidae</taxon>
        <taxon>Loa</taxon>
    </lineage>
</organism>
<dbReference type="GO" id="GO:0019825">
    <property type="term" value="F:oxygen binding"/>
    <property type="evidence" value="ECO:0007669"/>
    <property type="project" value="InterPro"/>
</dbReference>
<proteinExistence type="predicted"/>
<dbReference type="KEGG" id="loa:LOAG_08605"/>
<reference evidence="1" key="1">
    <citation type="submission" date="2012-04" db="EMBL/GenBank/DDBJ databases">
        <title>The Genome Sequence of Loa loa.</title>
        <authorList>
            <consortium name="The Broad Institute Genome Sequencing Platform"/>
            <consortium name="Broad Institute Genome Sequencing Center for Infectious Disease"/>
            <person name="Nutman T.B."/>
            <person name="Fink D.L."/>
            <person name="Russ C."/>
            <person name="Young S."/>
            <person name="Zeng Q."/>
            <person name="Gargeya S."/>
            <person name="Alvarado L."/>
            <person name="Berlin A."/>
            <person name="Chapman S.B."/>
            <person name="Chen Z."/>
            <person name="Freedman E."/>
            <person name="Gellesch M."/>
            <person name="Goldberg J."/>
            <person name="Griggs A."/>
            <person name="Gujja S."/>
            <person name="Heilman E.R."/>
            <person name="Heiman D."/>
            <person name="Howarth C."/>
            <person name="Mehta T."/>
            <person name="Neiman D."/>
            <person name="Pearson M."/>
            <person name="Roberts A."/>
            <person name="Saif S."/>
            <person name="Shea T."/>
            <person name="Shenoy N."/>
            <person name="Sisk P."/>
            <person name="Stolte C."/>
            <person name="Sykes S."/>
            <person name="White J."/>
            <person name="Yandava C."/>
            <person name="Haas B."/>
            <person name="Henn M.R."/>
            <person name="Nusbaum C."/>
            <person name="Birren B."/>
        </authorList>
    </citation>
    <scope>NUCLEOTIDE SEQUENCE [LARGE SCALE GENOMIC DNA]</scope>
</reference>
<dbReference type="InParanoid" id="A0A1S0TTC7"/>
<gene>
    <name evidence="1" type="ORF">LOAG_08605</name>
</gene>
<dbReference type="OrthoDB" id="5854162at2759"/>
<dbReference type="RefSeq" id="XP_020302065.1">
    <property type="nucleotide sequence ID" value="XM_020447737.1"/>
</dbReference>
<dbReference type="CDD" id="cd01040">
    <property type="entry name" value="Mb-like"/>
    <property type="match status" value="1"/>
</dbReference>
<dbReference type="CTD" id="9946032"/>
<dbReference type="InterPro" id="IPR012292">
    <property type="entry name" value="Globin/Proto"/>
</dbReference>
<dbReference type="AlphaFoldDB" id="A0A1S0TTC7"/>
<dbReference type="OMA" id="CYSTANE"/>
<protein>
    <recommendedName>
        <fullName evidence="2">Globin family profile domain-containing protein</fullName>
    </recommendedName>
</protein>
<dbReference type="Gene3D" id="1.10.490.10">
    <property type="entry name" value="Globins"/>
    <property type="match status" value="1"/>
</dbReference>
<dbReference type="GO" id="GO:0020037">
    <property type="term" value="F:heme binding"/>
    <property type="evidence" value="ECO:0007669"/>
    <property type="project" value="InterPro"/>
</dbReference>
<evidence type="ECO:0000313" key="1">
    <source>
        <dbReference type="EMBL" id="EFO19888.2"/>
    </source>
</evidence>
<dbReference type="InterPro" id="IPR009050">
    <property type="entry name" value="Globin-like_sf"/>
</dbReference>
<dbReference type="SUPFAM" id="SSF46458">
    <property type="entry name" value="Globin-like"/>
    <property type="match status" value="1"/>
</dbReference>
<dbReference type="InterPro" id="IPR044399">
    <property type="entry name" value="Mb-like_M"/>
</dbReference>